<feature type="domain" description="Reverse transcriptase zinc-binding" evidence="2">
    <location>
        <begin position="20"/>
        <end position="89"/>
    </location>
</feature>
<dbReference type="EnsemblPlants" id="QL09p012929:mrna">
    <property type="protein sequence ID" value="QL09p012929:mrna"/>
    <property type="gene ID" value="QL09p012929"/>
</dbReference>
<dbReference type="InParanoid" id="A0A7N2MHX6"/>
<dbReference type="Pfam" id="PF13456">
    <property type="entry name" value="RVT_3"/>
    <property type="match status" value="1"/>
</dbReference>
<evidence type="ECO:0000259" key="1">
    <source>
        <dbReference type="Pfam" id="PF13456"/>
    </source>
</evidence>
<protein>
    <recommendedName>
        <fullName evidence="5">Reverse transcriptase zinc-binding domain-containing protein</fullName>
    </recommendedName>
</protein>
<dbReference type="InterPro" id="IPR002156">
    <property type="entry name" value="RNaseH_domain"/>
</dbReference>
<dbReference type="GO" id="GO:0003676">
    <property type="term" value="F:nucleic acid binding"/>
    <property type="evidence" value="ECO:0007669"/>
    <property type="project" value="InterPro"/>
</dbReference>
<dbReference type="Gramene" id="QL09p012929:mrna">
    <property type="protein sequence ID" value="QL09p012929:mrna"/>
    <property type="gene ID" value="QL09p012929"/>
</dbReference>
<dbReference type="InterPro" id="IPR026960">
    <property type="entry name" value="RVT-Znf"/>
</dbReference>
<evidence type="ECO:0000313" key="4">
    <source>
        <dbReference type="Proteomes" id="UP000594261"/>
    </source>
</evidence>
<sequence length="206" mass="22487">MAIALSPNTTTEGASTNDMTGQFWQTIWSLGIPNMLKTFAWKASCNILPTKVNLCRRGVIDNATCEACGMAEETSGHLFWDCTKAREVWVAIGISFDATDVSFKEFVDLLWYVIFVQCMDLHTFDIGVIIRDHEGSVIAALSKHLPLPLGPLEAEAKAADEAVSFAWDVGVREVIFETKSKVVSDALCGTITPQVSFVDVIGGTLH</sequence>
<accession>A0A7N2MHX6</accession>
<feature type="domain" description="RNase H type-1" evidence="1">
    <location>
        <begin position="125"/>
        <end position="189"/>
    </location>
</feature>
<name>A0A7N2MHX6_QUELO</name>
<reference evidence="3" key="2">
    <citation type="submission" date="2021-01" db="UniProtKB">
        <authorList>
            <consortium name="EnsemblPlants"/>
        </authorList>
    </citation>
    <scope>IDENTIFICATION</scope>
</reference>
<dbReference type="PANTHER" id="PTHR47723">
    <property type="entry name" value="OS05G0353850 PROTEIN"/>
    <property type="match status" value="1"/>
</dbReference>
<dbReference type="GO" id="GO:0004523">
    <property type="term" value="F:RNA-DNA hybrid ribonuclease activity"/>
    <property type="evidence" value="ECO:0007669"/>
    <property type="project" value="InterPro"/>
</dbReference>
<evidence type="ECO:0008006" key="5">
    <source>
        <dbReference type="Google" id="ProtNLM"/>
    </source>
</evidence>
<dbReference type="Proteomes" id="UP000594261">
    <property type="component" value="Chromosome 9"/>
</dbReference>
<reference evidence="3 4" key="1">
    <citation type="journal article" date="2016" name="G3 (Bethesda)">
        <title>First Draft Assembly and Annotation of the Genome of a California Endemic Oak Quercus lobata Nee (Fagaceae).</title>
        <authorList>
            <person name="Sork V.L."/>
            <person name="Fitz-Gibbon S.T."/>
            <person name="Puiu D."/>
            <person name="Crepeau M."/>
            <person name="Gugger P.F."/>
            <person name="Sherman R."/>
            <person name="Stevens K."/>
            <person name="Langley C.H."/>
            <person name="Pellegrini M."/>
            <person name="Salzberg S.L."/>
        </authorList>
    </citation>
    <scope>NUCLEOTIDE SEQUENCE [LARGE SCALE GENOMIC DNA]</scope>
    <source>
        <strain evidence="3 4">cv. SW786</strain>
    </source>
</reference>
<evidence type="ECO:0000259" key="2">
    <source>
        <dbReference type="Pfam" id="PF13966"/>
    </source>
</evidence>
<dbReference type="AlphaFoldDB" id="A0A7N2MHX6"/>
<dbReference type="EMBL" id="LRBV02000009">
    <property type="status" value="NOT_ANNOTATED_CDS"/>
    <property type="molecule type" value="Genomic_DNA"/>
</dbReference>
<dbReference type="InterPro" id="IPR053151">
    <property type="entry name" value="RNase_H-like"/>
</dbReference>
<organism evidence="3 4">
    <name type="scientific">Quercus lobata</name>
    <name type="common">Valley oak</name>
    <dbReference type="NCBI Taxonomy" id="97700"/>
    <lineage>
        <taxon>Eukaryota</taxon>
        <taxon>Viridiplantae</taxon>
        <taxon>Streptophyta</taxon>
        <taxon>Embryophyta</taxon>
        <taxon>Tracheophyta</taxon>
        <taxon>Spermatophyta</taxon>
        <taxon>Magnoliopsida</taxon>
        <taxon>eudicotyledons</taxon>
        <taxon>Gunneridae</taxon>
        <taxon>Pentapetalae</taxon>
        <taxon>rosids</taxon>
        <taxon>fabids</taxon>
        <taxon>Fagales</taxon>
        <taxon>Fagaceae</taxon>
        <taxon>Quercus</taxon>
    </lineage>
</organism>
<dbReference type="PANTHER" id="PTHR47723:SF19">
    <property type="entry name" value="POLYNUCLEOTIDYL TRANSFERASE, RIBONUCLEASE H-LIKE SUPERFAMILY PROTEIN"/>
    <property type="match status" value="1"/>
</dbReference>
<evidence type="ECO:0000313" key="3">
    <source>
        <dbReference type="EnsemblPlants" id="QL09p012929:mrna"/>
    </source>
</evidence>
<proteinExistence type="predicted"/>
<dbReference type="Pfam" id="PF13966">
    <property type="entry name" value="zf-RVT"/>
    <property type="match status" value="1"/>
</dbReference>
<keyword evidence="4" id="KW-1185">Reference proteome</keyword>